<comment type="caution">
    <text evidence="1">The sequence shown here is derived from an EMBL/GenBank/DDBJ whole genome shotgun (WGS) entry which is preliminary data.</text>
</comment>
<dbReference type="Proteomes" id="UP000294621">
    <property type="component" value="Unassembled WGS sequence"/>
</dbReference>
<dbReference type="AlphaFoldDB" id="A0A4R5Y0U0"/>
<organism evidence="1 2">
    <name type="scientific">Arthrobacter nitrophenolicus</name>
    <dbReference type="NCBI Taxonomy" id="683150"/>
    <lineage>
        <taxon>Bacteria</taxon>
        <taxon>Bacillati</taxon>
        <taxon>Actinomycetota</taxon>
        <taxon>Actinomycetes</taxon>
        <taxon>Micrococcales</taxon>
        <taxon>Micrococcaceae</taxon>
        <taxon>Arthrobacter</taxon>
    </lineage>
</organism>
<accession>A0A4R5Y0U0</accession>
<dbReference type="OrthoDB" id="4947240at2"/>
<dbReference type="STRING" id="683150.G205_11207"/>
<reference evidence="1 2" key="1">
    <citation type="submission" date="2019-03" db="EMBL/GenBank/DDBJ databases">
        <title>Genome Sequencing and Assembly of Various Microbes Isolated from Partially Reclaimed Soil and Acid Mine Drainage (AMD) Site.</title>
        <authorList>
            <person name="Steinbock B."/>
            <person name="Bechtold R."/>
            <person name="Sevigny J.L."/>
            <person name="Thomas D."/>
            <person name="Cuthill L.R."/>
            <person name="Aveiro Johannsen E.J."/>
            <person name="Thomas K."/>
            <person name="Ghosh A."/>
        </authorList>
    </citation>
    <scope>NUCLEOTIDE SEQUENCE [LARGE SCALE GENOMIC DNA]</scope>
    <source>
        <strain evidence="1 2">S-A1</strain>
    </source>
</reference>
<proteinExistence type="predicted"/>
<sequence length="87" mass="9541">MYRHNPVRRAAALPQAPVPDWSKLARDDYVEVRTSSGAVFAGTIDMIAANRSVFWVIRSDGAGRTMVYSGDDISVTKVARRPEFAAA</sequence>
<gene>
    <name evidence="1" type="ORF">E2R57_12415</name>
</gene>
<protein>
    <submittedName>
        <fullName evidence="1">Uncharacterized protein</fullName>
    </submittedName>
</protein>
<evidence type="ECO:0000313" key="1">
    <source>
        <dbReference type="EMBL" id="TDL36742.1"/>
    </source>
</evidence>
<evidence type="ECO:0000313" key="2">
    <source>
        <dbReference type="Proteomes" id="UP000294621"/>
    </source>
</evidence>
<dbReference type="RefSeq" id="WP_133349531.1">
    <property type="nucleotide sequence ID" value="NZ_SMZQ01000006.1"/>
</dbReference>
<name>A0A4R5Y0U0_9MICC</name>
<dbReference type="EMBL" id="SMZQ01000006">
    <property type="protein sequence ID" value="TDL36742.1"/>
    <property type="molecule type" value="Genomic_DNA"/>
</dbReference>